<reference evidence="3 4" key="1">
    <citation type="submission" date="2023-07" db="EMBL/GenBank/DDBJ databases">
        <title>Genomic Encyclopedia of Type Strains, Phase IV (KMG-IV): sequencing the most valuable type-strain genomes for metagenomic binning, comparative biology and taxonomic classification.</title>
        <authorList>
            <person name="Goeker M."/>
        </authorList>
    </citation>
    <scope>NUCLEOTIDE SEQUENCE [LARGE SCALE GENOMIC DNA]</scope>
    <source>
        <strain evidence="3 4">DSM 22170</strain>
    </source>
</reference>
<accession>A0ABU1IT91</accession>
<protein>
    <recommendedName>
        <fullName evidence="2">SH3 domain-containing protein</fullName>
    </recommendedName>
</protein>
<dbReference type="SMART" id="SM00326">
    <property type="entry name" value="SH3"/>
    <property type="match status" value="2"/>
</dbReference>
<evidence type="ECO:0000313" key="3">
    <source>
        <dbReference type="EMBL" id="MDR6242470.1"/>
    </source>
</evidence>
<dbReference type="InterPro" id="IPR036028">
    <property type="entry name" value="SH3-like_dom_sf"/>
</dbReference>
<sequence>MKSYRVVQAHTSNYPNPIRLRQGERIHIGEKYEGPEAWDRWYFCENEAGIKGWVPEQIFTRSLANATEGVATEAYDAFEMNAVPGDQVIALRELNGWIWCLREADGQQGWLPLDHLQPMPVL</sequence>
<evidence type="ECO:0000313" key="4">
    <source>
        <dbReference type="Proteomes" id="UP001185028"/>
    </source>
</evidence>
<dbReference type="CDD" id="cd00174">
    <property type="entry name" value="SH3"/>
    <property type="match status" value="1"/>
</dbReference>
<dbReference type="RefSeq" id="WP_229685677.1">
    <property type="nucleotide sequence ID" value="NZ_BMMB01000003.1"/>
</dbReference>
<dbReference type="EMBL" id="JAVDQH010000001">
    <property type="protein sequence ID" value="MDR6242470.1"/>
    <property type="molecule type" value="Genomic_DNA"/>
</dbReference>
<keyword evidence="1" id="KW-0728">SH3 domain</keyword>
<dbReference type="InterPro" id="IPR014593">
    <property type="entry name" value="UCP034961_SH3_2"/>
</dbReference>
<dbReference type="InterPro" id="IPR001452">
    <property type="entry name" value="SH3_domain"/>
</dbReference>
<dbReference type="SUPFAM" id="SSF50044">
    <property type="entry name" value="SH3-domain"/>
    <property type="match status" value="2"/>
</dbReference>
<comment type="caution">
    <text evidence="3">The sequence shown here is derived from an EMBL/GenBank/DDBJ whole genome shotgun (WGS) entry which is preliminary data.</text>
</comment>
<dbReference type="Gene3D" id="2.30.30.40">
    <property type="entry name" value="SH3 Domains"/>
    <property type="match status" value="1"/>
</dbReference>
<dbReference type="Proteomes" id="UP001185028">
    <property type="component" value="Unassembled WGS sequence"/>
</dbReference>
<dbReference type="PIRSF" id="PIRSF034961">
    <property type="entry name" value="UCP034961_SH3_2"/>
    <property type="match status" value="1"/>
</dbReference>
<dbReference type="Pfam" id="PF07653">
    <property type="entry name" value="SH3_2"/>
    <property type="match status" value="1"/>
</dbReference>
<name>A0ABU1IT91_9BACL</name>
<gene>
    <name evidence="3" type="ORF">JOC58_000354</name>
</gene>
<feature type="domain" description="SH3" evidence="2">
    <location>
        <begin position="64"/>
        <end position="121"/>
    </location>
</feature>
<proteinExistence type="predicted"/>
<keyword evidence="4" id="KW-1185">Reference proteome</keyword>
<evidence type="ECO:0000256" key="1">
    <source>
        <dbReference type="ARBA" id="ARBA00022443"/>
    </source>
</evidence>
<dbReference type="PROSITE" id="PS50002">
    <property type="entry name" value="SH3"/>
    <property type="match status" value="1"/>
</dbReference>
<organism evidence="3 4">
    <name type="scientific">Paenibacillus hunanensis</name>
    <dbReference type="NCBI Taxonomy" id="539262"/>
    <lineage>
        <taxon>Bacteria</taxon>
        <taxon>Bacillati</taxon>
        <taxon>Bacillota</taxon>
        <taxon>Bacilli</taxon>
        <taxon>Bacillales</taxon>
        <taxon>Paenibacillaceae</taxon>
        <taxon>Paenibacillus</taxon>
    </lineage>
</organism>
<evidence type="ECO:0000259" key="2">
    <source>
        <dbReference type="PROSITE" id="PS50002"/>
    </source>
</evidence>